<accession>A0A7W9PJ30</accession>
<dbReference type="Pfam" id="PF08546">
    <property type="entry name" value="ApbA_C"/>
    <property type="match status" value="1"/>
</dbReference>
<dbReference type="EMBL" id="JACHIT010000002">
    <property type="protein sequence ID" value="MBB5916633.1"/>
    <property type="molecule type" value="Genomic_DNA"/>
</dbReference>
<dbReference type="InterPro" id="IPR013332">
    <property type="entry name" value="KPR_N"/>
</dbReference>
<comment type="catalytic activity">
    <reaction evidence="4">
        <text>(R)-pantoate + NADP(+) = 2-dehydropantoate + NADPH + H(+)</text>
        <dbReference type="Rhea" id="RHEA:16233"/>
        <dbReference type="ChEBI" id="CHEBI:11561"/>
        <dbReference type="ChEBI" id="CHEBI:15378"/>
        <dbReference type="ChEBI" id="CHEBI:15980"/>
        <dbReference type="ChEBI" id="CHEBI:57783"/>
        <dbReference type="ChEBI" id="CHEBI:58349"/>
        <dbReference type="EC" id="1.1.1.169"/>
    </reaction>
</comment>
<evidence type="ECO:0000256" key="1">
    <source>
        <dbReference type="ARBA" id="ARBA00007870"/>
    </source>
</evidence>
<dbReference type="InterPro" id="IPR008927">
    <property type="entry name" value="6-PGluconate_DH-like_C_sf"/>
</dbReference>
<evidence type="ECO:0000313" key="8">
    <source>
        <dbReference type="Proteomes" id="UP000540412"/>
    </source>
</evidence>
<dbReference type="InterPro" id="IPR013752">
    <property type="entry name" value="KPA_reductase"/>
</dbReference>
<dbReference type="GO" id="GO:0015940">
    <property type="term" value="P:pantothenate biosynthetic process"/>
    <property type="evidence" value="ECO:0007669"/>
    <property type="project" value="UniProtKB-UniPathway"/>
</dbReference>
<dbReference type="GO" id="GO:0008677">
    <property type="term" value="F:2-dehydropantoate 2-reductase activity"/>
    <property type="evidence" value="ECO:0007669"/>
    <property type="project" value="UniProtKB-EC"/>
</dbReference>
<dbReference type="GO" id="GO:0005737">
    <property type="term" value="C:cytoplasm"/>
    <property type="evidence" value="ECO:0007669"/>
    <property type="project" value="TreeGrafter"/>
</dbReference>
<dbReference type="RefSeq" id="WP_051163460.1">
    <property type="nucleotide sequence ID" value="NZ_JACHIT010000002.1"/>
</dbReference>
<dbReference type="EC" id="1.1.1.169" evidence="4"/>
<dbReference type="Gene3D" id="1.10.1040.10">
    <property type="entry name" value="N-(1-d-carboxylethyl)-l-norvaline Dehydrogenase, domain 2"/>
    <property type="match status" value="1"/>
</dbReference>
<protein>
    <recommendedName>
        <fullName evidence="4">2-dehydropantoate 2-reductase</fullName>
        <ecNumber evidence="4">1.1.1.169</ecNumber>
    </recommendedName>
    <alternativeName>
        <fullName evidence="4">Ketopantoate reductase</fullName>
    </alternativeName>
</protein>
<organism evidence="7 8">
    <name type="scientific">Nocardia transvalensis</name>
    <dbReference type="NCBI Taxonomy" id="37333"/>
    <lineage>
        <taxon>Bacteria</taxon>
        <taxon>Bacillati</taxon>
        <taxon>Actinomycetota</taxon>
        <taxon>Actinomycetes</taxon>
        <taxon>Mycobacteriales</taxon>
        <taxon>Nocardiaceae</taxon>
        <taxon>Nocardia</taxon>
    </lineage>
</organism>
<dbReference type="InterPro" id="IPR013328">
    <property type="entry name" value="6PGD_dom2"/>
</dbReference>
<dbReference type="SUPFAM" id="SSF48179">
    <property type="entry name" value="6-phosphogluconate dehydrogenase C-terminal domain-like"/>
    <property type="match status" value="1"/>
</dbReference>
<dbReference type="AlphaFoldDB" id="A0A7W9PJ30"/>
<keyword evidence="2 4" id="KW-0521">NADP</keyword>
<dbReference type="PANTHER" id="PTHR21708:SF26">
    <property type="entry name" value="2-DEHYDROPANTOATE 2-REDUCTASE"/>
    <property type="match status" value="1"/>
</dbReference>
<evidence type="ECO:0000313" key="7">
    <source>
        <dbReference type="EMBL" id="MBB5916633.1"/>
    </source>
</evidence>
<evidence type="ECO:0000259" key="5">
    <source>
        <dbReference type="Pfam" id="PF02558"/>
    </source>
</evidence>
<dbReference type="Proteomes" id="UP000540412">
    <property type="component" value="Unassembled WGS sequence"/>
</dbReference>
<reference evidence="7 8" key="1">
    <citation type="submission" date="2020-08" db="EMBL/GenBank/DDBJ databases">
        <title>Sequencing the genomes of 1000 actinobacteria strains.</title>
        <authorList>
            <person name="Klenk H.-P."/>
        </authorList>
    </citation>
    <scope>NUCLEOTIDE SEQUENCE [LARGE SCALE GENOMIC DNA]</scope>
    <source>
        <strain evidence="7 8">DSM 43582</strain>
    </source>
</reference>
<keyword evidence="3 4" id="KW-0560">Oxidoreductase</keyword>
<comment type="pathway">
    <text evidence="4">Cofactor biosynthesis; (R)-pantothenate biosynthesis; (R)-pantoate from 3-methyl-2-oxobutanoate: step 2/2.</text>
</comment>
<dbReference type="PANTHER" id="PTHR21708">
    <property type="entry name" value="PROBABLE 2-DEHYDROPANTOATE 2-REDUCTASE"/>
    <property type="match status" value="1"/>
</dbReference>
<feature type="domain" description="Ketopantoate reductase C-terminal" evidence="6">
    <location>
        <begin position="187"/>
        <end position="310"/>
    </location>
</feature>
<comment type="similarity">
    <text evidence="1 4">Belongs to the ketopantoate reductase family.</text>
</comment>
<dbReference type="UniPathway" id="UPA00028">
    <property type="reaction ID" value="UER00004"/>
</dbReference>
<dbReference type="InterPro" id="IPR036291">
    <property type="entry name" value="NAD(P)-bd_dom_sf"/>
</dbReference>
<evidence type="ECO:0000256" key="2">
    <source>
        <dbReference type="ARBA" id="ARBA00022857"/>
    </source>
</evidence>
<dbReference type="InterPro" id="IPR051402">
    <property type="entry name" value="KPR-Related"/>
</dbReference>
<comment type="function">
    <text evidence="4">Catalyzes the NADPH-dependent reduction of ketopantoate into pantoic acid.</text>
</comment>
<proteinExistence type="inferred from homology"/>
<evidence type="ECO:0000259" key="6">
    <source>
        <dbReference type="Pfam" id="PF08546"/>
    </source>
</evidence>
<dbReference type="Pfam" id="PF02558">
    <property type="entry name" value="ApbA"/>
    <property type="match status" value="1"/>
</dbReference>
<dbReference type="NCBIfam" id="TIGR00745">
    <property type="entry name" value="apbA_panE"/>
    <property type="match status" value="1"/>
</dbReference>
<sequence>MRYIVVGAGAVGGTIGARLAQHGADVVLVARGRHLEVLQREGLRLVTASGSRTVRVPAVDTPAALGELQRDDVIVCAVKSHDTAAVVEQWAGASVAGNTTAAETLPIVCAQNGVTNERTALQLFQRVYGLCVWLPALHLEPGVVVSRAAPLSGILTISRYPHGIDTVAERIAADLSRSDFDAPIVSDVMRWKYGKLVVNLGNAVQALLGEQASSSAADELVRACQAEGRAVLDAAAIAYTTDTERRAVEGDRMRVQPIVGVSGGSSTWQSLARESGTSEVDYLNGEIVLLGRLHGVPTPVNTMLQRTVAQFARQRRQPGAITADELKALLPQPFPKSTPPEHKS</sequence>
<comment type="caution">
    <text evidence="7">The sequence shown here is derived from an EMBL/GenBank/DDBJ whole genome shotgun (WGS) entry which is preliminary data.</text>
</comment>
<keyword evidence="8" id="KW-1185">Reference proteome</keyword>
<dbReference type="SUPFAM" id="SSF51735">
    <property type="entry name" value="NAD(P)-binding Rossmann-fold domains"/>
    <property type="match status" value="1"/>
</dbReference>
<evidence type="ECO:0000256" key="3">
    <source>
        <dbReference type="ARBA" id="ARBA00023002"/>
    </source>
</evidence>
<evidence type="ECO:0000256" key="4">
    <source>
        <dbReference type="RuleBase" id="RU362068"/>
    </source>
</evidence>
<feature type="domain" description="Ketopantoate reductase N-terminal" evidence="5">
    <location>
        <begin position="4"/>
        <end position="148"/>
    </location>
</feature>
<dbReference type="InterPro" id="IPR003710">
    <property type="entry name" value="ApbA"/>
</dbReference>
<keyword evidence="4" id="KW-0566">Pantothenate biosynthesis</keyword>
<dbReference type="Gene3D" id="3.40.50.720">
    <property type="entry name" value="NAD(P)-binding Rossmann-like Domain"/>
    <property type="match status" value="1"/>
</dbReference>
<name>A0A7W9PJ30_9NOCA</name>
<gene>
    <name evidence="7" type="ORF">BJY24_005545</name>
</gene>